<dbReference type="EMBL" id="LSRQ01002488">
    <property type="protein sequence ID" value="OAY74134.1"/>
    <property type="molecule type" value="Genomic_DNA"/>
</dbReference>
<evidence type="ECO:0000313" key="2">
    <source>
        <dbReference type="Proteomes" id="UP000092600"/>
    </source>
</evidence>
<accession>A0A199VAM2</accession>
<sequence>MSRTFPRLVIEVTGMHIPVVDEEEDPSYFGATSDSHRGDDIRISITDQL</sequence>
<proteinExistence type="predicted"/>
<dbReference type="AlphaFoldDB" id="A0A199VAM2"/>
<reference evidence="1 2" key="1">
    <citation type="journal article" date="2016" name="DNA Res.">
        <title>The draft genome of MD-2 pineapple using hybrid error correction of long reads.</title>
        <authorList>
            <person name="Redwan R.M."/>
            <person name="Saidin A."/>
            <person name="Kumar S.V."/>
        </authorList>
    </citation>
    <scope>NUCLEOTIDE SEQUENCE [LARGE SCALE GENOMIC DNA]</scope>
    <source>
        <strain evidence="2">cv. MD2</strain>
        <tissue evidence="1">Leaf</tissue>
    </source>
</reference>
<name>A0A199VAM2_ANACO</name>
<evidence type="ECO:0000313" key="1">
    <source>
        <dbReference type="EMBL" id="OAY74134.1"/>
    </source>
</evidence>
<gene>
    <name evidence="1" type="ORF">ACMD2_14204</name>
</gene>
<organism evidence="1 2">
    <name type="scientific">Ananas comosus</name>
    <name type="common">Pineapple</name>
    <name type="synonym">Ananas ananas</name>
    <dbReference type="NCBI Taxonomy" id="4615"/>
    <lineage>
        <taxon>Eukaryota</taxon>
        <taxon>Viridiplantae</taxon>
        <taxon>Streptophyta</taxon>
        <taxon>Embryophyta</taxon>
        <taxon>Tracheophyta</taxon>
        <taxon>Spermatophyta</taxon>
        <taxon>Magnoliopsida</taxon>
        <taxon>Liliopsida</taxon>
        <taxon>Poales</taxon>
        <taxon>Bromeliaceae</taxon>
        <taxon>Bromelioideae</taxon>
        <taxon>Ananas</taxon>
    </lineage>
</organism>
<dbReference type="Proteomes" id="UP000092600">
    <property type="component" value="Unassembled WGS sequence"/>
</dbReference>
<protein>
    <submittedName>
        <fullName evidence="1">Uncharacterized protein</fullName>
    </submittedName>
</protein>
<comment type="caution">
    <text evidence="1">The sequence shown here is derived from an EMBL/GenBank/DDBJ whole genome shotgun (WGS) entry which is preliminary data.</text>
</comment>